<dbReference type="NCBIfam" id="TIGR01730">
    <property type="entry name" value="RND_mfp"/>
    <property type="match status" value="1"/>
</dbReference>
<comment type="similarity">
    <text evidence="2">Belongs to the membrane fusion protein (MFP) (TC 8.A.1) family.</text>
</comment>
<evidence type="ECO:0000259" key="4">
    <source>
        <dbReference type="Pfam" id="PF25917"/>
    </source>
</evidence>
<evidence type="ECO:0000313" key="7">
    <source>
        <dbReference type="EMBL" id="MBK9797663.1"/>
    </source>
</evidence>
<dbReference type="InterPro" id="IPR058792">
    <property type="entry name" value="Beta-barrel_RND_2"/>
</dbReference>
<dbReference type="GO" id="GO:0015562">
    <property type="term" value="F:efflux transmembrane transporter activity"/>
    <property type="evidence" value="ECO:0007669"/>
    <property type="project" value="TreeGrafter"/>
</dbReference>
<dbReference type="Pfam" id="PF25954">
    <property type="entry name" value="Beta-barrel_RND_2"/>
    <property type="match status" value="1"/>
</dbReference>
<dbReference type="PANTHER" id="PTHR30469">
    <property type="entry name" value="MULTIDRUG RESISTANCE PROTEIN MDTA"/>
    <property type="match status" value="1"/>
</dbReference>
<dbReference type="InterPro" id="IPR058627">
    <property type="entry name" value="MdtA-like_C"/>
</dbReference>
<feature type="domain" description="CusB-like beta-barrel" evidence="5">
    <location>
        <begin position="241"/>
        <end position="307"/>
    </location>
</feature>
<evidence type="ECO:0000313" key="8">
    <source>
        <dbReference type="Proteomes" id="UP000886657"/>
    </source>
</evidence>
<dbReference type="InterPro" id="IPR058625">
    <property type="entry name" value="MdtA-like_BSH"/>
</dbReference>
<evidence type="ECO:0000256" key="1">
    <source>
        <dbReference type="ARBA" id="ARBA00004196"/>
    </source>
</evidence>
<dbReference type="Gene3D" id="1.10.287.470">
    <property type="entry name" value="Helix hairpin bin"/>
    <property type="match status" value="1"/>
</dbReference>
<comment type="caution">
    <text evidence="7">The sequence shown here is derived from an EMBL/GenBank/DDBJ whole genome shotgun (WGS) entry which is preliminary data.</text>
</comment>
<dbReference type="Pfam" id="PF25967">
    <property type="entry name" value="RND-MFP_C"/>
    <property type="match status" value="1"/>
</dbReference>
<comment type="subcellular location">
    <subcellularLocation>
        <location evidence="1">Cell envelope</location>
    </subcellularLocation>
</comment>
<evidence type="ECO:0000259" key="6">
    <source>
        <dbReference type="Pfam" id="PF25967"/>
    </source>
</evidence>
<accession>A0A9D7SIW4</accession>
<dbReference type="AlphaFoldDB" id="A0A9D7SIW4"/>
<gene>
    <name evidence="7" type="ORF">IPP58_14465</name>
</gene>
<dbReference type="GO" id="GO:1990281">
    <property type="term" value="C:efflux pump complex"/>
    <property type="evidence" value="ECO:0007669"/>
    <property type="project" value="TreeGrafter"/>
</dbReference>
<dbReference type="Pfam" id="PF25917">
    <property type="entry name" value="BSH_RND"/>
    <property type="match status" value="1"/>
</dbReference>
<evidence type="ECO:0000259" key="5">
    <source>
        <dbReference type="Pfam" id="PF25954"/>
    </source>
</evidence>
<dbReference type="PROSITE" id="PS51257">
    <property type="entry name" value="PROKAR_LIPOPROTEIN"/>
    <property type="match status" value="1"/>
</dbReference>
<dbReference type="Gene3D" id="2.40.50.100">
    <property type="match status" value="1"/>
</dbReference>
<protein>
    <submittedName>
        <fullName evidence="7">Efflux RND transporter periplasmic adaptor subunit</fullName>
    </submittedName>
</protein>
<reference evidence="7" key="1">
    <citation type="submission" date="2020-10" db="EMBL/GenBank/DDBJ databases">
        <title>Connecting structure to function with the recovery of over 1000 high-quality activated sludge metagenome-assembled genomes encoding full-length rRNA genes using long-read sequencing.</title>
        <authorList>
            <person name="Singleton C.M."/>
            <person name="Petriglieri F."/>
            <person name="Kristensen J.M."/>
            <person name="Kirkegaard R.H."/>
            <person name="Michaelsen T.Y."/>
            <person name="Andersen M.H."/>
            <person name="Karst S.M."/>
            <person name="Dueholm M.S."/>
            <person name="Nielsen P.H."/>
            <person name="Albertsen M."/>
        </authorList>
    </citation>
    <scope>NUCLEOTIDE SEQUENCE</scope>
    <source>
        <strain evidence="7">Skiv_18-Q3-R9-52_MAXAC.067</strain>
    </source>
</reference>
<dbReference type="Gene3D" id="2.40.30.170">
    <property type="match status" value="1"/>
</dbReference>
<dbReference type="Gene3D" id="2.40.420.20">
    <property type="match status" value="1"/>
</dbReference>
<feature type="domain" description="Multidrug resistance protein MdtA-like C-terminal permuted SH3" evidence="6">
    <location>
        <begin position="314"/>
        <end position="368"/>
    </location>
</feature>
<sequence>MTLRRVLIWCAIAALVLVLGACGPGWIWGSKVQAMELQPRDLVQTLVVNGRVLAPRVVQVGAQQTGIIARRLVGEGDRVEAGQLLLQLESSEFQASLDLAQAGLAQVREVDQPSSRSLLSQADSTLHQAQWVQDRNVRLQREGILSLSQLEDSRKALELAQAGRLSAKAQARSALSGSGLKLAQAGVALAQAKLAQTQVLSPAKGVVLTRTVEVGDQVQPSKLLFTIALDEPLQLLIQPDERNLSKLKLGQEAQASTDAFPDRRFPARVSYVSPGVDVQRGTVDVRLELPQVPDFLRPDMTVSVEIRYGESKGALAIPLQALRTDIGFHVLVLRDGRAEQVTVKLGQRGEREVEVLGGLQSGDIVLLDPAAKAGSRHRALLQATP</sequence>
<dbReference type="SUPFAM" id="SSF111369">
    <property type="entry name" value="HlyD-like secretion proteins"/>
    <property type="match status" value="1"/>
</dbReference>
<evidence type="ECO:0000256" key="2">
    <source>
        <dbReference type="ARBA" id="ARBA00009477"/>
    </source>
</evidence>
<feature type="domain" description="Multidrug resistance protein MdtA-like barrel-sandwich hybrid" evidence="4">
    <location>
        <begin position="56"/>
        <end position="222"/>
    </location>
</feature>
<dbReference type="PANTHER" id="PTHR30469:SF15">
    <property type="entry name" value="HLYD FAMILY OF SECRETION PROTEINS"/>
    <property type="match status" value="1"/>
</dbReference>
<dbReference type="EMBL" id="JADKIO010000011">
    <property type="protein sequence ID" value="MBK9797663.1"/>
    <property type="molecule type" value="Genomic_DNA"/>
</dbReference>
<name>A0A9D7SIW4_9BACT</name>
<dbReference type="Proteomes" id="UP000886657">
    <property type="component" value="Unassembled WGS sequence"/>
</dbReference>
<organism evidence="7 8">
    <name type="scientific">Candidatus Geothrix skivensis</name>
    <dbReference type="NCBI Taxonomy" id="2954439"/>
    <lineage>
        <taxon>Bacteria</taxon>
        <taxon>Pseudomonadati</taxon>
        <taxon>Acidobacteriota</taxon>
        <taxon>Holophagae</taxon>
        <taxon>Holophagales</taxon>
        <taxon>Holophagaceae</taxon>
        <taxon>Geothrix</taxon>
    </lineage>
</organism>
<proteinExistence type="inferred from homology"/>
<evidence type="ECO:0000256" key="3">
    <source>
        <dbReference type="ARBA" id="ARBA00022448"/>
    </source>
</evidence>
<keyword evidence="3" id="KW-0813">Transport</keyword>
<dbReference type="InterPro" id="IPR006143">
    <property type="entry name" value="RND_pump_MFP"/>
</dbReference>